<dbReference type="Gene3D" id="1.10.10.10">
    <property type="entry name" value="Winged helix-like DNA-binding domain superfamily/Winged helix DNA-binding domain"/>
    <property type="match status" value="1"/>
</dbReference>
<evidence type="ECO:0000256" key="2">
    <source>
        <dbReference type="ARBA" id="ARBA00023125"/>
    </source>
</evidence>
<dbReference type="InterPro" id="IPR008920">
    <property type="entry name" value="TF_FadR/GntR_C"/>
</dbReference>
<keyword evidence="2" id="KW-0238">DNA-binding</keyword>
<dbReference type="InterPro" id="IPR036388">
    <property type="entry name" value="WH-like_DNA-bd_sf"/>
</dbReference>
<feature type="domain" description="HTH gntR-type" evidence="4">
    <location>
        <begin position="9"/>
        <end position="79"/>
    </location>
</feature>
<evidence type="ECO:0000256" key="1">
    <source>
        <dbReference type="ARBA" id="ARBA00023015"/>
    </source>
</evidence>
<dbReference type="SMART" id="SM00345">
    <property type="entry name" value="HTH_GNTR"/>
    <property type="match status" value="1"/>
</dbReference>
<dbReference type="SUPFAM" id="SSF46785">
    <property type="entry name" value="Winged helix' DNA-binding domain"/>
    <property type="match status" value="1"/>
</dbReference>
<dbReference type="InterPro" id="IPR036390">
    <property type="entry name" value="WH_DNA-bd_sf"/>
</dbReference>
<evidence type="ECO:0000313" key="6">
    <source>
        <dbReference type="Proteomes" id="UP000639516"/>
    </source>
</evidence>
<keyword evidence="3" id="KW-0804">Transcription</keyword>
<dbReference type="SUPFAM" id="SSF48008">
    <property type="entry name" value="GntR ligand-binding domain-like"/>
    <property type="match status" value="1"/>
</dbReference>
<dbReference type="PROSITE" id="PS50949">
    <property type="entry name" value="HTH_GNTR"/>
    <property type="match status" value="1"/>
</dbReference>
<proteinExistence type="predicted"/>
<dbReference type="InterPro" id="IPR000524">
    <property type="entry name" value="Tscrpt_reg_HTH_GntR"/>
</dbReference>
<dbReference type="CDD" id="cd07377">
    <property type="entry name" value="WHTH_GntR"/>
    <property type="match status" value="1"/>
</dbReference>
<sequence>MTFHPVKPSRLFEEISRQIGDQIRSGQLKAGDKLPNERKLASTFAVSRHAVREALRSLETIGQLEFKKGASGGAFVAKDNPLPFTKIMRGMFEVGGISLEQLTEARLAIEAAVIAVVGDRFDDLDLTSLEANVDAAERETIAGNLAKKTQLNVEFHTLLSDLTGNPILIMMTKSLMSILLDFIKAVGSVMGVDVIQSRRRFLRHLRDRDIRGATQEMERHLKILHLHYIRAASNKLETAGTKNGNQ</sequence>
<keyword evidence="1" id="KW-0805">Transcription regulation</keyword>
<accession>A0ABR7UJX9</accession>
<dbReference type="SMART" id="SM00895">
    <property type="entry name" value="FCD"/>
    <property type="match status" value="1"/>
</dbReference>
<protein>
    <submittedName>
        <fullName evidence="5">FadR family transcriptional regulator</fullName>
    </submittedName>
</protein>
<reference evidence="5 6" key="1">
    <citation type="journal article" date="2020" name="Arch. Microbiol.">
        <title>Bradyrhizobium campsiandrae sp. nov., a nitrogen-fixing bacterial strain isolated from a native leguminous tree from the Amazon adapted to flooded conditions.</title>
        <authorList>
            <person name="Cabral Michel D."/>
            <person name="Martins da Costa E."/>
            <person name="Azarias Guimaraes A."/>
            <person name="Soares de Carvalho T."/>
            <person name="Santos de Castro Caputo P."/>
            <person name="Willems A."/>
            <person name="de Souza Moreira F.M."/>
        </authorList>
    </citation>
    <scope>NUCLEOTIDE SEQUENCE [LARGE SCALE GENOMIC DNA]</scope>
    <source>
        <strain evidence="6">INPA 384B</strain>
    </source>
</reference>
<dbReference type="Gene3D" id="1.20.120.530">
    <property type="entry name" value="GntR ligand-binding domain-like"/>
    <property type="match status" value="1"/>
</dbReference>
<evidence type="ECO:0000259" key="4">
    <source>
        <dbReference type="PROSITE" id="PS50949"/>
    </source>
</evidence>
<organism evidence="5 6">
    <name type="scientific">Bradyrhizobium campsiandrae</name>
    <dbReference type="NCBI Taxonomy" id="1729892"/>
    <lineage>
        <taxon>Bacteria</taxon>
        <taxon>Pseudomonadati</taxon>
        <taxon>Pseudomonadota</taxon>
        <taxon>Alphaproteobacteria</taxon>
        <taxon>Hyphomicrobiales</taxon>
        <taxon>Nitrobacteraceae</taxon>
        <taxon>Bradyrhizobium</taxon>
    </lineage>
</organism>
<gene>
    <name evidence="5" type="ORF">HA482_36820</name>
</gene>
<dbReference type="RefSeq" id="WP_188105336.1">
    <property type="nucleotide sequence ID" value="NZ_JAANIH010000047.1"/>
</dbReference>
<dbReference type="InterPro" id="IPR011711">
    <property type="entry name" value="GntR_C"/>
</dbReference>
<dbReference type="PANTHER" id="PTHR43537:SF5">
    <property type="entry name" value="UXU OPERON TRANSCRIPTIONAL REGULATOR"/>
    <property type="match status" value="1"/>
</dbReference>
<dbReference type="EMBL" id="JAATTO010000080">
    <property type="protein sequence ID" value="MBC9983759.1"/>
    <property type="molecule type" value="Genomic_DNA"/>
</dbReference>
<evidence type="ECO:0000313" key="5">
    <source>
        <dbReference type="EMBL" id="MBC9983759.1"/>
    </source>
</evidence>
<dbReference type="Proteomes" id="UP000639516">
    <property type="component" value="Unassembled WGS sequence"/>
</dbReference>
<dbReference type="Pfam" id="PF00392">
    <property type="entry name" value="GntR"/>
    <property type="match status" value="1"/>
</dbReference>
<comment type="caution">
    <text evidence="5">The sequence shown here is derived from an EMBL/GenBank/DDBJ whole genome shotgun (WGS) entry which is preliminary data.</text>
</comment>
<evidence type="ECO:0000256" key="3">
    <source>
        <dbReference type="ARBA" id="ARBA00023163"/>
    </source>
</evidence>
<dbReference type="PANTHER" id="PTHR43537">
    <property type="entry name" value="TRANSCRIPTIONAL REGULATOR, GNTR FAMILY"/>
    <property type="match status" value="1"/>
</dbReference>
<dbReference type="PRINTS" id="PR00035">
    <property type="entry name" value="HTHGNTR"/>
</dbReference>
<dbReference type="Pfam" id="PF07729">
    <property type="entry name" value="FCD"/>
    <property type="match status" value="1"/>
</dbReference>
<name>A0ABR7UJX9_9BRAD</name>
<keyword evidence="6" id="KW-1185">Reference proteome</keyword>